<dbReference type="Proteomes" id="UP000189796">
    <property type="component" value="Chromosome I"/>
</dbReference>
<reference evidence="2 3" key="1">
    <citation type="submission" date="2016-11" db="EMBL/GenBank/DDBJ databases">
        <authorList>
            <person name="Jaros S."/>
            <person name="Januszkiewicz K."/>
            <person name="Wedrychowicz H."/>
        </authorList>
    </citation>
    <scope>NUCLEOTIDE SEQUENCE [LARGE SCALE GENOMIC DNA]</scope>
    <source>
        <strain evidence="2 3">GAS138</strain>
    </source>
</reference>
<dbReference type="AlphaFoldDB" id="A0A1M5YIZ2"/>
<proteinExistence type="predicted"/>
<evidence type="ECO:0000256" key="1">
    <source>
        <dbReference type="SAM" id="MobiDB-lite"/>
    </source>
</evidence>
<sequence length="87" mass="9607">MLKRGENTSRKRPGAPDDADLDAYSIAQFCARHGLSIQSFYKFKALGLMPKTFRVGTRVLISREAAKRWRSACEAREKTTAGSDAAA</sequence>
<accession>A0A1M5YIZ2</accession>
<dbReference type="OrthoDB" id="8254073at2"/>
<evidence type="ECO:0000313" key="2">
    <source>
        <dbReference type="EMBL" id="SHI11922.1"/>
    </source>
</evidence>
<dbReference type="RefSeq" id="WP_079606405.1">
    <property type="nucleotide sequence ID" value="NZ_LT670817.1"/>
</dbReference>
<gene>
    <name evidence="2" type="ORF">SAMN05443248_8375</name>
</gene>
<feature type="region of interest" description="Disordered" evidence="1">
    <location>
        <begin position="1"/>
        <end position="20"/>
    </location>
</feature>
<dbReference type="EMBL" id="LT670817">
    <property type="protein sequence ID" value="SHI11922.1"/>
    <property type="molecule type" value="Genomic_DNA"/>
</dbReference>
<evidence type="ECO:0008006" key="4">
    <source>
        <dbReference type="Google" id="ProtNLM"/>
    </source>
</evidence>
<name>A0A1M5YIZ2_9BRAD</name>
<organism evidence="2 3">
    <name type="scientific">Bradyrhizobium erythrophlei</name>
    <dbReference type="NCBI Taxonomy" id="1437360"/>
    <lineage>
        <taxon>Bacteria</taxon>
        <taxon>Pseudomonadati</taxon>
        <taxon>Pseudomonadota</taxon>
        <taxon>Alphaproteobacteria</taxon>
        <taxon>Hyphomicrobiales</taxon>
        <taxon>Nitrobacteraceae</taxon>
        <taxon>Bradyrhizobium</taxon>
    </lineage>
</organism>
<evidence type="ECO:0000313" key="3">
    <source>
        <dbReference type="Proteomes" id="UP000189796"/>
    </source>
</evidence>
<protein>
    <recommendedName>
        <fullName evidence="4">Helix-turn-helix domain-containing protein</fullName>
    </recommendedName>
</protein>